<evidence type="ECO:0000259" key="2">
    <source>
        <dbReference type="Pfam" id="PF01814"/>
    </source>
</evidence>
<dbReference type="InterPro" id="IPR012312">
    <property type="entry name" value="Hemerythrin-like"/>
</dbReference>
<dbReference type="Pfam" id="PF01814">
    <property type="entry name" value="Hemerythrin"/>
    <property type="match status" value="1"/>
</dbReference>
<dbReference type="PANTHER" id="PTHR35585">
    <property type="entry name" value="HHE DOMAIN PROTEIN (AFU_ORTHOLOGUE AFUA_4G00730)"/>
    <property type="match status" value="1"/>
</dbReference>
<feature type="compositionally biased region" description="Basic and acidic residues" evidence="1">
    <location>
        <begin position="262"/>
        <end position="274"/>
    </location>
</feature>
<dbReference type="PANTHER" id="PTHR35585:SF1">
    <property type="entry name" value="HHE DOMAIN PROTEIN (AFU_ORTHOLOGUE AFUA_4G00730)"/>
    <property type="match status" value="1"/>
</dbReference>
<evidence type="ECO:0000313" key="3">
    <source>
        <dbReference type="EMBL" id="KXJ91590.1"/>
    </source>
</evidence>
<proteinExistence type="predicted"/>
<sequence>MLQRITLQAATISRVLYRPATPQALRVLQPAAYIVHTRTYSIGSKYSFAEEHANLGGPSTPFKLSSALHQDYDQLAIFFQGATVGTTLAEKKGFQNAFVWELARHSVAKELVVFPAVEKDVPGGKELVEKERAASQEIKELLADVQDMKPDNDQFKTKLEGLYSKFQNNVKNLEEDTIQKLEKSMSLTQSKELCLSYERTKNLAPTRSHPNAPNSSVGFETASPLLTAPLDKLRDLFRTFPENADIGKDGSLSAGPKGAPYELHKKEPEQRKCP</sequence>
<feature type="domain" description="Hemerythrin-like" evidence="2">
    <location>
        <begin position="88"/>
        <end position="174"/>
    </location>
</feature>
<organism evidence="3 4">
    <name type="scientific">Microdochium bolleyi</name>
    <dbReference type="NCBI Taxonomy" id="196109"/>
    <lineage>
        <taxon>Eukaryota</taxon>
        <taxon>Fungi</taxon>
        <taxon>Dikarya</taxon>
        <taxon>Ascomycota</taxon>
        <taxon>Pezizomycotina</taxon>
        <taxon>Sordariomycetes</taxon>
        <taxon>Xylariomycetidae</taxon>
        <taxon>Xylariales</taxon>
        <taxon>Microdochiaceae</taxon>
        <taxon>Microdochium</taxon>
    </lineage>
</organism>
<feature type="region of interest" description="Disordered" evidence="1">
    <location>
        <begin position="243"/>
        <end position="274"/>
    </location>
</feature>
<accession>A0A136J2W6</accession>
<reference evidence="4" key="1">
    <citation type="submission" date="2016-02" db="EMBL/GenBank/DDBJ databases">
        <title>Draft genome sequence of Microdochium bolleyi, a fungal endophyte of beachgrass.</title>
        <authorList>
            <consortium name="DOE Joint Genome Institute"/>
            <person name="David A.S."/>
            <person name="May G."/>
            <person name="Haridas S."/>
            <person name="Lim J."/>
            <person name="Wang M."/>
            <person name="Labutti K."/>
            <person name="Lipzen A."/>
            <person name="Barry K."/>
            <person name="Grigoriev I.V."/>
        </authorList>
    </citation>
    <scope>NUCLEOTIDE SEQUENCE [LARGE SCALE GENOMIC DNA]</scope>
    <source>
        <strain evidence="4">J235TASD1</strain>
    </source>
</reference>
<protein>
    <recommendedName>
        <fullName evidence="2">Hemerythrin-like domain-containing protein</fullName>
    </recommendedName>
</protein>
<dbReference type="OrthoDB" id="9983919at2759"/>
<dbReference type="AlphaFoldDB" id="A0A136J2W6"/>
<dbReference type="InParanoid" id="A0A136J2W6"/>
<dbReference type="Proteomes" id="UP000070501">
    <property type="component" value="Unassembled WGS sequence"/>
</dbReference>
<keyword evidence="4" id="KW-1185">Reference proteome</keyword>
<dbReference type="EMBL" id="KQ964250">
    <property type="protein sequence ID" value="KXJ91590.1"/>
    <property type="molecule type" value="Genomic_DNA"/>
</dbReference>
<name>A0A136J2W6_9PEZI</name>
<evidence type="ECO:0000313" key="4">
    <source>
        <dbReference type="Proteomes" id="UP000070501"/>
    </source>
</evidence>
<evidence type="ECO:0000256" key="1">
    <source>
        <dbReference type="SAM" id="MobiDB-lite"/>
    </source>
</evidence>
<gene>
    <name evidence="3" type="ORF">Micbo1qcDRAFT_234062</name>
</gene>